<dbReference type="GO" id="GO:0016887">
    <property type="term" value="F:ATP hydrolysis activity"/>
    <property type="evidence" value="ECO:0007669"/>
    <property type="project" value="InterPro"/>
</dbReference>
<dbReference type="SMART" id="SM00382">
    <property type="entry name" value="AAA"/>
    <property type="match status" value="1"/>
</dbReference>
<keyword evidence="1" id="KW-0813">Transport</keyword>
<organism evidence="5 6">
    <name type="scientific">Megasphaera vaginalis</name>
    <name type="common">ex Srinivasan et al. 2021</name>
    <dbReference type="NCBI Taxonomy" id="1111454"/>
    <lineage>
        <taxon>Bacteria</taxon>
        <taxon>Bacillati</taxon>
        <taxon>Bacillota</taxon>
        <taxon>Negativicutes</taxon>
        <taxon>Veillonellales</taxon>
        <taxon>Veillonellaceae</taxon>
        <taxon>Megasphaera</taxon>
    </lineage>
</organism>
<dbReference type="OrthoDB" id="9799337at2"/>
<protein>
    <submittedName>
        <fullName evidence="5">Putative ABC transporter, ATP-binding protein YbbL</fullName>
    </submittedName>
</protein>
<dbReference type="InterPro" id="IPR003439">
    <property type="entry name" value="ABC_transporter-like_ATP-bd"/>
</dbReference>
<dbReference type="PROSITE" id="PS00211">
    <property type="entry name" value="ABC_TRANSPORTER_1"/>
    <property type="match status" value="1"/>
</dbReference>
<dbReference type="Pfam" id="PF00005">
    <property type="entry name" value="ABC_tran"/>
    <property type="match status" value="1"/>
</dbReference>
<dbReference type="AlphaFoldDB" id="U7UKY6"/>
<name>U7UKY6_9FIRM</name>
<evidence type="ECO:0000256" key="1">
    <source>
        <dbReference type="ARBA" id="ARBA00022448"/>
    </source>
</evidence>
<dbReference type="PANTHER" id="PTHR43423">
    <property type="entry name" value="ABC TRANSPORTER I FAMILY MEMBER 17"/>
    <property type="match status" value="1"/>
</dbReference>
<dbReference type="STRING" id="1111454.HMPREF1250_0890"/>
<accession>U7UKY6</accession>
<dbReference type="SUPFAM" id="SSF52540">
    <property type="entry name" value="P-loop containing nucleoside triphosphate hydrolases"/>
    <property type="match status" value="1"/>
</dbReference>
<evidence type="ECO:0000313" key="5">
    <source>
        <dbReference type="EMBL" id="ERT59995.1"/>
    </source>
</evidence>
<dbReference type="eggNOG" id="COG1136">
    <property type="taxonomic scope" value="Bacteria"/>
</dbReference>
<dbReference type="InterPro" id="IPR003593">
    <property type="entry name" value="AAA+_ATPase"/>
</dbReference>
<proteinExistence type="predicted"/>
<dbReference type="PATRIC" id="fig|1111454.3.peg.1084"/>
<evidence type="ECO:0000313" key="6">
    <source>
        <dbReference type="Proteomes" id="UP000017090"/>
    </source>
</evidence>
<feature type="domain" description="ABC transporter" evidence="4">
    <location>
        <begin position="2"/>
        <end position="206"/>
    </location>
</feature>
<dbReference type="PROSITE" id="PS50893">
    <property type="entry name" value="ABC_TRANSPORTER_2"/>
    <property type="match status" value="1"/>
</dbReference>
<dbReference type="Gene3D" id="3.40.50.300">
    <property type="entry name" value="P-loop containing nucleotide triphosphate hydrolases"/>
    <property type="match status" value="1"/>
</dbReference>
<evidence type="ECO:0000259" key="4">
    <source>
        <dbReference type="PROSITE" id="PS50893"/>
    </source>
</evidence>
<keyword evidence="2" id="KW-0547">Nucleotide-binding</keyword>
<keyword evidence="6" id="KW-1185">Reference proteome</keyword>
<dbReference type="Proteomes" id="UP000017090">
    <property type="component" value="Unassembled WGS sequence"/>
</dbReference>
<keyword evidence="3 5" id="KW-0067">ATP-binding</keyword>
<dbReference type="PANTHER" id="PTHR43423:SF1">
    <property type="entry name" value="ABC TRANSPORTER I FAMILY MEMBER 17"/>
    <property type="match status" value="1"/>
</dbReference>
<dbReference type="InterPro" id="IPR027417">
    <property type="entry name" value="P-loop_NTPase"/>
</dbReference>
<dbReference type="InterPro" id="IPR017871">
    <property type="entry name" value="ABC_transporter-like_CS"/>
</dbReference>
<evidence type="ECO:0000256" key="3">
    <source>
        <dbReference type="ARBA" id="ARBA00022840"/>
    </source>
</evidence>
<evidence type="ECO:0000256" key="2">
    <source>
        <dbReference type="ARBA" id="ARBA00022741"/>
    </source>
</evidence>
<gene>
    <name evidence="5" type="ORF">HMPREF1250_0890</name>
</gene>
<sequence>MMHPIISTEALSFQKMLHYPDMAIEKNAVTFISGPSGCGKSTLLKLFNATLSPLTGCIRYKGTDISLINKITLRRAVLLVKQTPYLFPGTIYQNFLSYHTIQERACPDKESLRDYLSVCCMPAAWKTECRTLSGGERQRVFLSIALSLRPEVLLLDEPSSALDKELSVRVLDNIVRFAKQNRLTLVIISHDTDLQSSFAEHTITLR</sequence>
<reference evidence="5 6" key="1">
    <citation type="submission" date="2013-09" db="EMBL/GenBank/DDBJ databases">
        <authorList>
            <person name="Durkin A.S."/>
            <person name="Haft D.R."/>
            <person name="McCorrison J."/>
            <person name="Torralba M."/>
            <person name="Gillis M."/>
            <person name="Haft D.H."/>
            <person name="Methe B."/>
            <person name="Sutton G."/>
            <person name="Nelson K.E."/>
        </authorList>
    </citation>
    <scope>NUCLEOTIDE SEQUENCE [LARGE SCALE GENOMIC DNA]</scope>
    <source>
        <strain evidence="5 6">BV3C16-1</strain>
    </source>
</reference>
<dbReference type="EMBL" id="AWXA01000028">
    <property type="protein sequence ID" value="ERT59995.1"/>
    <property type="molecule type" value="Genomic_DNA"/>
</dbReference>
<comment type="caution">
    <text evidence="5">The sequence shown here is derived from an EMBL/GenBank/DDBJ whole genome shotgun (WGS) entry which is preliminary data.</text>
</comment>
<dbReference type="RefSeq" id="WP_023053569.1">
    <property type="nucleotide sequence ID" value="NZ_AWXA01000028.1"/>
</dbReference>
<dbReference type="GO" id="GO:0005524">
    <property type="term" value="F:ATP binding"/>
    <property type="evidence" value="ECO:0007669"/>
    <property type="project" value="UniProtKB-KW"/>
</dbReference>